<keyword evidence="1" id="KW-0812">Transmembrane</keyword>
<dbReference type="EMBL" id="AK416890">
    <property type="protein sequence ID" value="BAN20105.1"/>
    <property type="molecule type" value="mRNA"/>
</dbReference>
<sequence>MLDDILKKIFHVFLIVVMIITLIFAARVAGAEMQLWPPGVAQWPDPGAEEWPDLK</sequence>
<accession>R4WHS5</accession>
<keyword evidence="1" id="KW-0472">Membrane</keyword>
<reference evidence="2" key="1">
    <citation type="journal article" date="2013" name="PLoS ONE">
        <title>Gene expression in gut symbiotic organ of stinkbug affected by extracellular bacterial symbiont.</title>
        <authorList>
            <person name="Futahashi R."/>
            <person name="Tanaka K."/>
            <person name="Tanahashi M."/>
            <person name="Nikoh N."/>
            <person name="Kikuchi Y."/>
            <person name="Lee B.L."/>
            <person name="Fukatsu T."/>
        </authorList>
    </citation>
    <scope>NUCLEOTIDE SEQUENCE</scope>
    <source>
        <tissue evidence="2">Midgut</tissue>
    </source>
</reference>
<protein>
    <submittedName>
        <fullName evidence="2">Unkown protein</fullName>
    </submittedName>
</protein>
<feature type="transmembrane region" description="Helical" evidence="1">
    <location>
        <begin position="12"/>
        <end position="30"/>
    </location>
</feature>
<dbReference type="AlphaFoldDB" id="R4WHS5"/>
<proteinExistence type="evidence at transcript level"/>
<evidence type="ECO:0000313" key="2">
    <source>
        <dbReference type="EMBL" id="BAN20105.1"/>
    </source>
</evidence>
<keyword evidence="1" id="KW-1133">Transmembrane helix</keyword>
<organism evidence="2">
    <name type="scientific">Riptortus pedestris</name>
    <name type="common">Bean bug</name>
    <dbReference type="NCBI Taxonomy" id="329032"/>
    <lineage>
        <taxon>Eukaryota</taxon>
        <taxon>Metazoa</taxon>
        <taxon>Ecdysozoa</taxon>
        <taxon>Arthropoda</taxon>
        <taxon>Hexapoda</taxon>
        <taxon>Insecta</taxon>
        <taxon>Pterygota</taxon>
        <taxon>Neoptera</taxon>
        <taxon>Paraneoptera</taxon>
        <taxon>Hemiptera</taxon>
        <taxon>Heteroptera</taxon>
        <taxon>Panheteroptera</taxon>
        <taxon>Pentatomomorpha</taxon>
        <taxon>Coreoidea</taxon>
        <taxon>Alydidae</taxon>
        <taxon>Riptortus</taxon>
    </lineage>
</organism>
<name>R4WHS5_RIPPE</name>
<evidence type="ECO:0000256" key="1">
    <source>
        <dbReference type="SAM" id="Phobius"/>
    </source>
</evidence>